<keyword evidence="4" id="KW-0812">Transmembrane</keyword>
<dbReference type="PROSITE" id="PS50111">
    <property type="entry name" value="CHEMOTAXIS_TRANSDUC_2"/>
    <property type="match status" value="1"/>
</dbReference>
<dbReference type="PANTHER" id="PTHR32089">
    <property type="entry name" value="METHYL-ACCEPTING CHEMOTAXIS PROTEIN MCPB"/>
    <property type="match status" value="1"/>
</dbReference>
<keyword evidence="4" id="KW-1133">Transmembrane helix</keyword>
<dbReference type="HOGENOM" id="CLU_000445_107_27_7"/>
<evidence type="ECO:0000256" key="3">
    <source>
        <dbReference type="PROSITE-ProRule" id="PRU00284"/>
    </source>
</evidence>
<gene>
    <name evidence="7" type="ordered locus">Sulba_1571</name>
</gene>
<dbReference type="PATRIC" id="fig|760154.4.peg.1574"/>
<evidence type="ECO:0000313" key="8">
    <source>
        <dbReference type="Proteomes" id="UP000006176"/>
    </source>
</evidence>
<evidence type="ECO:0000313" key="7">
    <source>
        <dbReference type="EMBL" id="AFL68859.1"/>
    </source>
</evidence>
<dbReference type="EMBL" id="CP003333">
    <property type="protein sequence ID" value="AFL68859.1"/>
    <property type="molecule type" value="Genomic_DNA"/>
</dbReference>
<dbReference type="eggNOG" id="COG0840">
    <property type="taxonomic scope" value="Bacteria"/>
</dbReference>
<dbReference type="SMART" id="SM00283">
    <property type="entry name" value="MA"/>
    <property type="match status" value="1"/>
</dbReference>
<dbReference type="InterPro" id="IPR003660">
    <property type="entry name" value="HAMP_dom"/>
</dbReference>
<reference evidence="7 8" key="1">
    <citation type="submission" date="2012-06" db="EMBL/GenBank/DDBJ databases">
        <title>Complete sequence of Sulfurospirillum barnesii SES-3.</title>
        <authorList>
            <consortium name="US DOE Joint Genome Institute"/>
            <person name="Lucas S."/>
            <person name="Han J."/>
            <person name="Lapidus A."/>
            <person name="Cheng J.-F."/>
            <person name="Goodwin L."/>
            <person name="Pitluck S."/>
            <person name="Peters L."/>
            <person name="Ovchinnikova G."/>
            <person name="Lu M."/>
            <person name="Detter J.C."/>
            <person name="Han C."/>
            <person name="Tapia R."/>
            <person name="Land M."/>
            <person name="Hauser L."/>
            <person name="Kyrpides N."/>
            <person name="Ivanova N."/>
            <person name="Pagani I."/>
            <person name="Stolz J."/>
            <person name="Arkin A."/>
            <person name="Dehal P."/>
            <person name="Oremland R."/>
            <person name="Saltikov C."/>
            <person name="Basu P."/>
            <person name="Hollibaugh J."/>
            <person name="Newman D."/>
            <person name="Stolyar S."/>
            <person name="Hazen T."/>
            <person name="Woyke T."/>
        </authorList>
    </citation>
    <scope>NUCLEOTIDE SEQUENCE [LARGE SCALE GENOMIC DNA]</scope>
    <source>
        <strain evidence="8">ATCC 700032 / DSM 10660 / SES-3</strain>
    </source>
</reference>
<keyword evidence="1 3" id="KW-0807">Transducer</keyword>
<dbReference type="GO" id="GO:0016020">
    <property type="term" value="C:membrane"/>
    <property type="evidence" value="ECO:0007669"/>
    <property type="project" value="InterPro"/>
</dbReference>
<keyword evidence="4" id="KW-0472">Membrane</keyword>
<evidence type="ECO:0000259" key="6">
    <source>
        <dbReference type="PROSITE" id="PS50885"/>
    </source>
</evidence>
<dbReference type="SUPFAM" id="SSF58104">
    <property type="entry name" value="Methyl-accepting chemotaxis protein (MCP) signaling domain"/>
    <property type="match status" value="1"/>
</dbReference>
<dbReference type="PANTHER" id="PTHR32089:SF112">
    <property type="entry name" value="LYSOZYME-LIKE PROTEIN-RELATED"/>
    <property type="match status" value="1"/>
</dbReference>
<name>I3XY35_SULBS</name>
<feature type="domain" description="HAMP" evidence="6">
    <location>
        <begin position="205"/>
        <end position="258"/>
    </location>
</feature>
<dbReference type="PROSITE" id="PS50885">
    <property type="entry name" value="HAMP"/>
    <property type="match status" value="1"/>
</dbReference>
<evidence type="ECO:0000259" key="5">
    <source>
        <dbReference type="PROSITE" id="PS50111"/>
    </source>
</evidence>
<evidence type="ECO:0000256" key="2">
    <source>
        <dbReference type="ARBA" id="ARBA00029447"/>
    </source>
</evidence>
<feature type="transmembrane region" description="Helical" evidence="4">
    <location>
        <begin position="183"/>
        <end position="203"/>
    </location>
</feature>
<accession>I3XY35</accession>
<dbReference type="Gene3D" id="1.10.287.950">
    <property type="entry name" value="Methyl-accepting chemotaxis protein"/>
    <property type="match status" value="1"/>
</dbReference>
<keyword evidence="8" id="KW-1185">Reference proteome</keyword>
<dbReference type="RefSeq" id="WP_014769737.1">
    <property type="nucleotide sequence ID" value="NC_018002.1"/>
</dbReference>
<feature type="domain" description="Methyl-accepting transducer" evidence="5">
    <location>
        <begin position="263"/>
        <end position="521"/>
    </location>
</feature>
<evidence type="ECO:0000256" key="1">
    <source>
        <dbReference type="ARBA" id="ARBA00023224"/>
    </source>
</evidence>
<proteinExistence type="inferred from homology"/>
<evidence type="ECO:0000256" key="4">
    <source>
        <dbReference type="SAM" id="Phobius"/>
    </source>
</evidence>
<dbReference type="InterPro" id="IPR004089">
    <property type="entry name" value="MCPsignal_dom"/>
</dbReference>
<protein>
    <submittedName>
        <fullName evidence="7">Methyl-accepting chemotaxis protein</fullName>
    </submittedName>
</protein>
<dbReference type="STRING" id="760154.Sulba_1571"/>
<dbReference type="KEGG" id="sba:Sulba_1571"/>
<dbReference type="AlphaFoldDB" id="I3XY35"/>
<dbReference type="GO" id="GO:0007165">
    <property type="term" value="P:signal transduction"/>
    <property type="evidence" value="ECO:0007669"/>
    <property type="project" value="UniProtKB-KW"/>
</dbReference>
<dbReference type="Pfam" id="PF00015">
    <property type="entry name" value="MCPsignal"/>
    <property type="match status" value="1"/>
</dbReference>
<comment type="similarity">
    <text evidence="2">Belongs to the methyl-accepting chemotaxis (MCP) protein family.</text>
</comment>
<sequence length="537" mass="59653">MSFSTIKSKLTLLLLVLILGFGILGYAIVKEGNDAKMAATRLVTIATIEKLTLELRIEQRNYQIHFQAKNLENYEKIYQTLLTDLDELKSILLSKVNHERIDALKKILQEWHAINAPRLILYAKYGKTLHDENFSKTYPEDAQKLETLYQQSAQSFAVILEKFQELANEVKKSNFNRLDTNKLLSEIIITLVMLLVFAIFFYVTQSIKKSVTYAKEQCERMRMSKNLSEKIAILSKDEIGDIMHALNALISDVSSALNSAKNNALENASVAEELSSTSLQIGKRAEEEANVVQMTTQEAQEVAHAIQNANTQSQEVKTLTEQAQKSLQSAQHLLAETMQNLTQTAHNEAAMNERLNHLSEDAKQVKNVLDVIGDIADQTNLLALNAAIEAARAGEHGRGFAVVADEVRKLAERTQKSLIETNATVNVIVQSITDISQEMNLNAKRIQDLCQFSEQVTTQTNDAVNLLDKSVIGTDDVVENAKHNVTLIQTAVIENITKINTLSSSNARSVEEIAGAAEHLSKLASNLSTTLSVFKTA</sequence>
<dbReference type="Proteomes" id="UP000006176">
    <property type="component" value="Chromosome"/>
</dbReference>
<dbReference type="OrthoDB" id="2489132at2"/>
<organism evidence="7 8">
    <name type="scientific">Sulfurospirillum barnesii (strain ATCC 700032 / DSM 10660 / SES-3)</name>
    <dbReference type="NCBI Taxonomy" id="760154"/>
    <lineage>
        <taxon>Bacteria</taxon>
        <taxon>Pseudomonadati</taxon>
        <taxon>Campylobacterota</taxon>
        <taxon>Epsilonproteobacteria</taxon>
        <taxon>Campylobacterales</taxon>
        <taxon>Sulfurospirillaceae</taxon>
        <taxon>Sulfurospirillum</taxon>
    </lineage>
</organism>